<name>A0A562PQG8_9BURK</name>
<feature type="region of interest" description="Disordered" evidence="1">
    <location>
        <begin position="1"/>
        <end position="36"/>
    </location>
</feature>
<evidence type="ECO:0000256" key="1">
    <source>
        <dbReference type="SAM" id="MobiDB-lite"/>
    </source>
</evidence>
<dbReference type="Proteomes" id="UP000315112">
    <property type="component" value="Unassembled WGS sequence"/>
</dbReference>
<reference evidence="3" key="2">
    <citation type="submission" date="2019-07" db="EMBL/GenBank/DDBJ databases">
        <authorList>
            <person name="Whitman W."/>
            <person name="Huntemann M."/>
            <person name="Clum A."/>
            <person name="Pillay M."/>
            <person name="Palaniappan K."/>
            <person name="Varghese N."/>
            <person name="Mikhailova N."/>
            <person name="Stamatis D."/>
            <person name="Reddy T."/>
            <person name="Daum C."/>
            <person name="Shapiro N."/>
            <person name="Ivanova N."/>
            <person name="Kyrpides N."/>
            <person name="Woyke T."/>
        </authorList>
    </citation>
    <scope>NUCLEOTIDE SEQUENCE</scope>
    <source>
        <strain evidence="3">CGMCC 1.10685</strain>
    </source>
</reference>
<dbReference type="RefSeq" id="WP_158206644.1">
    <property type="nucleotide sequence ID" value="NZ_CP046904.1"/>
</dbReference>
<dbReference type="AlphaFoldDB" id="A0A562PQG8"/>
<protein>
    <submittedName>
        <fullName evidence="3">Uncharacterized protein</fullName>
    </submittedName>
</protein>
<sequence>MYKPIPQSAAPGCQNAVPCRPAEAPSQSAPQPVPSYSSTLKRIFANLVWLR</sequence>
<evidence type="ECO:0000313" key="3">
    <source>
        <dbReference type="EMBL" id="TWI46649.1"/>
    </source>
</evidence>
<dbReference type="Proteomes" id="UP000437862">
    <property type="component" value="Chromosome"/>
</dbReference>
<dbReference type="EMBL" id="CP046904">
    <property type="protein sequence ID" value="QGZ37825.1"/>
    <property type="molecule type" value="Genomic_DNA"/>
</dbReference>
<reference evidence="2 5" key="3">
    <citation type="submission" date="2019-12" db="EMBL/GenBank/DDBJ databases">
        <title>Draft Genome Sequences of Six Type Strains of the Genus Massilia.</title>
        <authorList>
            <person name="Miess H."/>
            <person name="Frediansyah A."/>
            <person name="Goeker M."/>
            <person name="Gross H."/>
        </authorList>
    </citation>
    <scope>NUCLEOTIDE SEQUENCE [LARGE SCALE GENOMIC DNA]</scope>
    <source>
        <strain evidence="2 5">DSM 26639</strain>
    </source>
</reference>
<feature type="compositionally biased region" description="Low complexity" evidence="1">
    <location>
        <begin position="21"/>
        <end position="36"/>
    </location>
</feature>
<accession>A0A562PQG8</accession>
<evidence type="ECO:0000313" key="5">
    <source>
        <dbReference type="Proteomes" id="UP000437862"/>
    </source>
</evidence>
<keyword evidence="5" id="KW-1185">Reference proteome</keyword>
<evidence type="ECO:0000313" key="2">
    <source>
        <dbReference type="EMBL" id="QGZ37825.1"/>
    </source>
</evidence>
<gene>
    <name evidence="2" type="ORF">GO485_01335</name>
    <name evidence="3" type="ORF">IP92_03008</name>
</gene>
<reference evidence="3 4" key="1">
    <citation type="journal article" date="2015" name="Stand. Genomic Sci.">
        <title>Genomic Encyclopedia of Bacterial and Archaeal Type Strains, Phase III: the genomes of soil and plant-associated and newly described type strains.</title>
        <authorList>
            <person name="Whitman W.B."/>
            <person name="Woyke T."/>
            <person name="Klenk H.P."/>
            <person name="Zhou Y."/>
            <person name="Lilburn T.G."/>
            <person name="Beck B.J."/>
            <person name="De Vos P."/>
            <person name="Vandamme P."/>
            <person name="Eisen J.A."/>
            <person name="Garrity G."/>
            <person name="Hugenholtz P."/>
            <person name="Kyrpides N.C."/>
        </authorList>
    </citation>
    <scope>NUCLEOTIDE SEQUENCE [LARGE SCALE GENOMIC DNA]</scope>
    <source>
        <strain evidence="3 4">CGMCC 1.10685</strain>
    </source>
</reference>
<organism evidence="3 4">
    <name type="scientific">Pseudoduganella flava</name>
    <dbReference type="NCBI Taxonomy" id="871742"/>
    <lineage>
        <taxon>Bacteria</taxon>
        <taxon>Pseudomonadati</taxon>
        <taxon>Pseudomonadota</taxon>
        <taxon>Betaproteobacteria</taxon>
        <taxon>Burkholderiales</taxon>
        <taxon>Oxalobacteraceae</taxon>
        <taxon>Telluria group</taxon>
        <taxon>Pseudoduganella</taxon>
    </lineage>
</organism>
<evidence type="ECO:0000313" key="4">
    <source>
        <dbReference type="Proteomes" id="UP000315112"/>
    </source>
</evidence>
<proteinExistence type="predicted"/>
<dbReference type="EMBL" id="VLKW01000005">
    <property type="protein sequence ID" value="TWI46649.1"/>
    <property type="molecule type" value="Genomic_DNA"/>
</dbReference>